<feature type="domain" description="MAGE" evidence="3">
    <location>
        <begin position="57"/>
        <end position="241"/>
    </location>
</feature>
<keyword evidence="2" id="KW-0472">Membrane</keyword>
<dbReference type="PANTHER" id="PTHR11736:SF14">
    <property type="entry name" value="NSE3 HOMOLOG, SMC5-SMC6 COMPLEX COMPONENT"/>
    <property type="match status" value="1"/>
</dbReference>
<protein>
    <submittedName>
        <fullName evidence="4">NSE3 protein</fullName>
    </submittedName>
</protein>
<sequence length="309" mass="35408">MSQKKRTSSQKSQAPSNRLSQVARNEAVDSDEEDVSLTEPSTSQVQQSLARLTVAQVDRKMAEVLQFILIKDQKKMPIKRADIVKHVLKEYKTIYSEILKRVDRTLGQVFGMKLVEIDTKNHTYVLINKLEPVELNITDMHTGSSKTGLLFVILAVIFMKGGIVKESIIWNMLKKLKVKCGEKHDDFGDVKKLITEEFVRQRYLEYARVPHTDPIEYEFRWGLRAEKELSKMKLLELVSEIVKNWCQLYAVGVFGGSCRNKTPAHGRPSGKKQNKQSLVPGVVLSDAFVFFTLCYPEYSCLSLRYILFL</sequence>
<gene>
    <name evidence="4" type="primary">Nsmce3</name>
    <name evidence="4" type="ORF">GTO92_0004044</name>
</gene>
<evidence type="ECO:0000313" key="4">
    <source>
        <dbReference type="EMBL" id="MBN3289172.1"/>
    </source>
</evidence>
<dbReference type="InterPro" id="IPR041898">
    <property type="entry name" value="MAGE_WH1"/>
</dbReference>
<keyword evidence="5" id="KW-1185">Reference proteome</keyword>
<evidence type="ECO:0000313" key="5">
    <source>
        <dbReference type="Proteomes" id="UP001166052"/>
    </source>
</evidence>
<dbReference type="InterPro" id="IPR041899">
    <property type="entry name" value="MAGE_WH2"/>
</dbReference>
<dbReference type="EMBL" id="JAAWVN010001560">
    <property type="protein sequence ID" value="MBN3289172.1"/>
    <property type="molecule type" value="Genomic_DNA"/>
</dbReference>
<comment type="caution">
    <text evidence="4">The sequence shown here is derived from an EMBL/GenBank/DDBJ whole genome shotgun (WGS) entry which is preliminary data.</text>
</comment>
<name>A0ABS2YRL7_POLSE</name>
<accession>A0ABS2YRL7</accession>
<dbReference type="Gene3D" id="1.10.10.1210">
    <property type="entry name" value="MAGE homology domain, winged helix WH2 motif"/>
    <property type="match status" value="1"/>
</dbReference>
<dbReference type="Gene3D" id="1.10.10.1200">
    <property type="entry name" value="MAGE homology domain, winged helix WH1 motif"/>
    <property type="match status" value="1"/>
</dbReference>
<reference evidence="4" key="1">
    <citation type="journal article" date="2021" name="Cell">
        <title>Tracing the genetic footprints of vertebrate landing in non-teleost ray-finned fishes.</title>
        <authorList>
            <person name="Bi X."/>
            <person name="Wang K."/>
            <person name="Yang L."/>
            <person name="Pan H."/>
            <person name="Jiang H."/>
            <person name="Wei Q."/>
            <person name="Fang M."/>
            <person name="Yu H."/>
            <person name="Zhu C."/>
            <person name="Cai Y."/>
            <person name="He Y."/>
            <person name="Gan X."/>
            <person name="Zeng H."/>
            <person name="Yu D."/>
            <person name="Zhu Y."/>
            <person name="Jiang H."/>
            <person name="Qiu Q."/>
            <person name="Yang H."/>
            <person name="Zhang Y.E."/>
            <person name="Wang W."/>
            <person name="Zhu M."/>
            <person name="He S."/>
            <person name="Zhang G."/>
        </authorList>
    </citation>
    <scope>NUCLEOTIDE SEQUENCE</scope>
    <source>
        <strain evidence="4">Bchr_001</strain>
    </source>
</reference>
<keyword evidence="2" id="KW-0812">Transmembrane</keyword>
<feature type="non-terminal residue" evidence="4">
    <location>
        <position position="309"/>
    </location>
</feature>
<dbReference type="Pfam" id="PF01454">
    <property type="entry name" value="MAGE"/>
    <property type="match status" value="1"/>
</dbReference>
<dbReference type="PANTHER" id="PTHR11736">
    <property type="entry name" value="MELANOMA-ASSOCIATED ANTIGEN MAGE ANTIGEN"/>
    <property type="match status" value="1"/>
</dbReference>
<dbReference type="InterPro" id="IPR037445">
    <property type="entry name" value="MAGE"/>
</dbReference>
<evidence type="ECO:0000259" key="3">
    <source>
        <dbReference type="PROSITE" id="PS50838"/>
    </source>
</evidence>
<proteinExistence type="predicted"/>
<dbReference type="InterPro" id="IPR002190">
    <property type="entry name" value="MHD_dom"/>
</dbReference>
<feature type="compositionally biased region" description="Polar residues" evidence="1">
    <location>
        <begin position="14"/>
        <end position="23"/>
    </location>
</feature>
<keyword evidence="2" id="KW-1133">Transmembrane helix</keyword>
<feature type="region of interest" description="Disordered" evidence="1">
    <location>
        <begin position="1"/>
        <end position="42"/>
    </location>
</feature>
<dbReference type="PROSITE" id="PS50838">
    <property type="entry name" value="MAGE"/>
    <property type="match status" value="1"/>
</dbReference>
<evidence type="ECO:0000256" key="2">
    <source>
        <dbReference type="SAM" id="Phobius"/>
    </source>
</evidence>
<evidence type="ECO:0000256" key="1">
    <source>
        <dbReference type="SAM" id="MobiDB-lite"/>
    </source>
</evidence>
<organism evidence="4 5">
    <name type="scientific">Polypterus senegalus</name>
    <name type="common">Senegal bichir</name>
    <dbReference type="NCBI Taxonomy" id="55291"/>
    <lineage>
        <taxon>Eukaryota</taxon>
        <taxon>Metazoa</taxon>
        <taxon>Chordata</taxon>
        <taxon>Craniata</taxon>
        <taxon>Vertebrata</taxon>
        <taxon>Euteleostomi</taxon>
        <taxon>Actinopterygii</taxon>
        <taxon>Polypteriformes</taxon>
        <taxon>Polypteridae</taxon>
        <taxon>Polypterus</taxon>
    </lineage>
</organism>
<feature type="non-terminal residue" evidence="4">
    <location>
        <position position="1"/>
    </location>
</feature>
<dbReference type="Proteomes" id="UP001166052">
    <property type="component" value="Unassembled WGS sequence"/>
</dbReference>
<feature type="transmembrane region" description="Helical" evidence="2">
    <location>
        <begin position="149"/>
        <end position="173"/>
    </location>
</feature>
<dbReference type="SMART" id="SM01373">
    <property type="entry name" value="MAGE"/>
    <property type="match status" value="1"/>
</dbReference>